<proteinExistence type="predicted"/>
<organism evidence="3 4">
    <name type="scientific">Tremella mesenterica</name>
    <name type="common">Jelly fungus</name>
    <dbReference type="NCBI Taxonomy" id="5217"/>
    <lineage>
        <taxon>Eukaryota</taxon>
        <taxon>Fungi</taxon>
        <taxon>Dikarya</taxon>
        <taxon>Basidiomycota</taxon>
        <taxon>Agaricomycotina</taxon>
        <taxon>Tremellomycetes</taxon>
        <taxon>Tremellales</taxon>
        <taxon>Tremellaceae</taxon>
        <taxon>Tremella</taxon>
    </lineage>
</organism>
<dbReference type="GO" id="GO:0035838">
    <property type="term" value="C:growing cell tip"/>
    <property type="evidence" value="ECO:0007669"/>
    <property type="project" value="TreeGrafter"/>
</dbReference>
<feature type="region of interest" description="Disordered" evidence="1">
    <location>
        <begin position="518"/>
        <end position="616"/>
    </location>
</feature>
<evidence type="ECO:0000256" key="1">
    <source>
        <dbReference type="SAM" id="MobiDB-lite"/>
    </source>
</evidence>
<sequence>MAIRYRSATPGTLLSLSATILLAIVSFNTPLLKSLFFLKATYSSGQDAGILTLGTLGYCLTTGTQVCVGPRVGYEFDPNALLGITLFNIPETITHYLTYTLILHIIALAFSVLSTIFGLLSHISSLSLLCFPTCFASLTSTFSLLALIFDLVIFYIAKARIDDVSGASASIGICVWLTLAAWLLAGFAGCAYGIGRCCVGSRNRSRSESDSYKPNYQPANGPDEMRLKAIRDEQLRKKEQDLPSFPNPDRSETIPLTAKDDSDDKYLYEDQPVPGGYGRGLNRDGSVVPGVGTGYGRRNKSPGPNNGNGMGQEQTHVLGYGWNRPSSPSAMTSAGEFVGVGAGGAGVERPEPAYGIYRGQTPGGEHQYYEQPYQEPYQTYPPYQPNQYPTSESQPNPYSQTNINYPPNVMPQPVPTPGRNYEYSSDPRPNSDPYGGYEGVGVAAMQHDREYTGSTFGHGITPPIPSISPNPNPNQHPGYNNNNAYGGGGGYTNDQIQSQIAVHQPIPQHLVNRDNTTLLRSPLSPQDRGREDVVGFPNPHSGYGNNPSVGNENNIGANGTNGYDPTQGGNNPHQYSQYDERRQEDYDDENDNGRPPSYGAVAASSNYRPPTNEKYR</sequence>
<dbReference type="STRING" id="5217.A0A4Q1BQJ0"/>
<feature type="transmembrane region" description="Helical" evidence="2">
    <location>
        <begin position="126"/>
        <end position="157"/>
    </location>
</feature>
<protein>
    <recommendedName>
        <fullName evidence="5">Pali-domain-containing protein</fullName>
    </recommendedName>
</protein>
<accession>A0A4Q1BQJ0</accession>
<feature type="region of interest" description="Disordered" evidence="1">
    <location>
        <begin position="203"/>
        <end position="225"/>
    </location>
</feature>
<dbReference type="InterPro" id="IPR009571">
    <property type="entry name" value="SUR7/Rim9-like_fungi"/>
</dbReference>
<feature type="transmembrane region" description="Helical" evidence="2">
    <location>
        <begin position="96"/>
        <end position="120"/>
    </location>
</feature>
<feature type="region of interest" description="Disordered" evidence="1">
    <location>
        <begin position="237"/>
        <end position="314"/>
    </location>
</feature>
<feature type="compositionally biased region" description="Polar residues" evidence="1">
    <location>
        <begin position="391"/>
        <end position="405"/>
    </location>
</feature>
<dbReference type="GO" id="GO:0005886">
    <property type="term" value="C:plasma membrane"/>
    <property type="evidence" value="ECO:0007669"/>
    <property type="project" value="InterPro"/>
</dbReference>
<feature type="region of interest" description="Disordered" evidence="1">
    <location>
        <begin position="376"/>
        <end position="439"/>
    </location>
</feature>
<feature type="compositionally biased region" description="Low complexity" evidence="1">
    <location>
        <begin position="475"/>
        <end position="484"/>
    </location>
</feature>
<dbReference type="OrthoDB" id="3365245at2759"/>
<keyword evidence="2" id="KW-1133">Transmembrane helix</keyword>
<feature type="compositionally biased region" description="Low complexity" evidence="1">
    <location>
        <begin position="376"/>
        <end position="390"/>
    </location>
</feature>
<dbReference type="Proteomes" id="UP000289152">
    <property type="component" value="Unassembled WGS sequence"/>
</dbReference>
<evidence type="ECO:0008006" key="5">
    <source>
        <dbReference type="Google" id="ProtNLM"/>
    </source>
</evidence>
<feature type="compositionally biased region" description="Basic and acidic residues" evidence="1">
    <location>
        <begin position="258"/>
        <end position="268"/>
    </location>
</feature>
<feature type="compositionally biased region" description="Polar residues" evidence="1">
    <location>
        <begin position="543"/>
        <end position="576"/>
    </location>
</feature>
<gene>
    <name evidence="3" type="ORF">M231_02478</name>
</gene>
<keyword evidence="2" id="KW-0812">Transmembrane</keyword>
<evidence type="ECO:0000313" key="4">
    <source>
        <dbReference type="Proteomes" id="UP000289152"/>
    </source>
</evidence>
<reference evidence="3 4" key="1">
    <citation type="submission" date="2016-06" db="EMBL/GenBank/DDBJ databases">
        <title>Evolution of pathogenesis and genome organization in the Tremellales.</title>
        <authorList>
            <person name="Cuomo C."/>
            <person name="Litvintseva A."/>
            <person name="Heitman J."/>
            <person name="Chen Y."/>
            <person name="Sun S."/>
            <person name="Springer D."/>
            <person name="Dromer F."/>
            <person name="Young S."/>
            <person name="Zeng Q."/>
            <person name="Chapman S."/>
            <person name="Gujja S."/>
            <person name="Saif S."/>
            <person name="Birren B."/>
        </authorList>
    </citation>
    <scope>NUCLEOTIDE SEQUENCE [LARGE SCALE GENOMIC DNA]</scope>
    <source>
        <strain evidence="3 4">ATCC 28783</strain>
    </source>
</reference>
<feature type="compositionally biased region" description="Pro residues" evidence="1">
    <location>
        <begin position="462"/>
        <end position="474"/>
    </location>
</feature>
<dbReference type="AlphaFoldDB" id="A0A4Q1BQJ0"/>
<comment type="caution">
    <text evidence="3">The sequence shown here is derived from an EMBL/GenBank/DDBJ whole genome shotgun (WGS) entry which is preliminary data.</text>
</comment>
<evidence type="ECO:0000313" key="3">
    <source>
        <dbReference type="EMBL" id="RXK40204.1"/>
    </source>
</evidence>
<evidence type="ECO:0000256" key="2">
    <source>
        <dbReference type="SAM" id="Phobius"/>
    </source>
</evidence>
<name>A0A4Q1BQJ0_TREME</name>
<keyword evidence="2" id="KW-0472">Membrane</keyword>
<dbReference type="Pfam" id="PF06687">
    <property type="entry name" value="SUR7"/>
    <property type="match status" value="1"/>
</dbReference>
<dbReference type="VEuPathDB" id="FungiDB:TREMEDRAFT_64633"/>
<feature type="region of interest" description="Disordered" evidence="1">
    <location>
        <begin position="452"/>
        <end position="492"/>
    </location>
</feature>
<feature type="compositionally biased region" description="Polar residues" evidence="1">
    <location>
        <begin position="302"/>
        <end position="314"/>
    </location>
</feature>
<dbReference type="EMBL" id="SDIL01000021">
    <property type="protein sequence ID" value="RXK40204.1"/>
    <property type="molecule type" value="Genomic_DNA"/>
</dbReference>
<dbReference type="PANTHER" id="PTHR28013:SF4">
    <property type="entry name" value="MARVEL DOMAIN-CONTAINING PROTEIN"/>
    <property type="match status" value="1"/>
</dbReference>
<dbReference type="InParanoid" id="A0A4Q1BQJ0"/>
<keyword evidence="4" id="KW-1185">Reference proteome</keyword>
<feature type="transmembrane region" description="Helical" evidence="2">
    <location>
        <begin position="169"/>
        <end position="194"/>
    </location>
</feature>
<dbReference type="GO" id="GO:0032153">
    <property type="term" value="C:cell division site"/>
    <property type="evidence" value="ECO:0007669"/>
    <property type="project" value="TreeGrafter"/>
</dbReference>
<dbReference type="PANTHER" id="PTHR28013">
    <property type="entry name" value="PROTEIN DCV1-RELATED"/>
    <property type="match status" value="1"/>
</dbReference>
<dbReference type="InterPro" id="IPR051380">
    <property type="entry name" value="pH-response_reg_palI/RIM9"/>
</dbReference>
<feature type="transmembrane region" description="Helical" evidence="2">
    <location>
        <begin position="12"/>
        <end position="32"/>
    </location>
</feature>